<evidence type="ECO:0000256" key="5">
    <source>
        <dbReference type="ARBA" id="ARBA00022840"/>
    </source>
</evidence>
<comment type="caution">
    <text evidence="10">The sequence shown here is derived from an EMBL/GenBank/DDBJ whole genome shotgun (WGS) entry which is preliminary data.</text>
</comment>
<dbReference type="PROSITE" id="PS50893">
    <property type="entry name" value="ABC_TRANSPORTER_2"/>
    <property type="match status" value="1"/>
</dbReference>
<dbReference type="GO" id="GO:0006865">
    <property type="term" value="P:amino acid transport"/>
    <property type="evidence" value="ECO:0007669"/>
    <property type="project" value="UniProtKB-KW"/>
</dbReference>
<dbReference type="OrthoDB" id="9802264at2"/>
<dbReference type="GO" id="GO:0005524">
    <property type="term" value="F:ATP binding"/>
    <property type="evidence" value="ECO:0007669"/>
    <property type="project" value="UniProtKB-KW"/>
</dbReference>
<keyword evidence="11" id="KW-1185">Reference proteome</keyword>
<sequence length="356" mass="38753">MTQEIIEFQQVTKVYRQKGAEVVALRDVNLTVARGEIFGIIGLSGAGKSTLLRSINRLEVPQSGRVLVDGSDITGLSGPALRQARRKIGMIFQHFNLLASRTVRGNIAFPLEIAKVAPAAIERRVRELAQLVGLADKLDAYPAQLSGGQKQRVGIARALANQPEILLCDEATSALDPQTTQSILELLRDVNRRFGLTIVLITHQIEVIKAICDSVAMMEDGRVVEHGPVVEVFAQPRTATAHRFIESALHGEVPAGLRLAEPGRMAAGAGRRVRISFLGEVARQPIIAALIRRFDLNVNILYANLDFIKDTPFGSLIVELTGAEDSIEKSLQYLADQGLRIEVIADVEPAALEPAR</sequence>
<dbReference type="InterPro" id="IPR041701">
    <property type="entry name" value="MetN_ABC"/>
</dbReference>
<keyword evidence="6" id="KW-1278">Translocase</keyword>
<dbReference type="Proteomes" id="UP000295008">
    <property type="component" value="Unassembled WGS sequence"/>
</dbReference>
<dbReference type="Gene3D" id="3.40.50.300">
    <property type="entry name" value="P-loop containing nucleotide triphosphate hydrolases"/>
    <property type="match status" value="1"/>
</dbReference>
<comment type="similarity">
    <text evidence="1">Belongs to the ABC transporter superfamily.</text>
</comment>
<keyword evidence="5 10" id="KW-0067">ATP-binding</keyword>
<dbReference type="FunFam" id="3.40.50.300:FF:000056">
    <property type="entry name" value="Cell division ATP-binding protein FtsE"/>
    <property type="match status" value="1"/>
</dbReference>
<evidence type="ECO:0000313" key="10">
    <source>
        <dbReference type="EMBL" id="TCL73331.1"/>
    </source>
</evidence>
<evidence type="ECO:0000256" key="3">
    <source>
        <dbReference type="ARBA" id="ARBA00022475"/>
    </source>
</evidence>
<evidence type="ECO:0000256" key="2">
    <source>
        <dbReference type="ARBA" id="ARBA00022448"/>
    </source>
</evidence>
<evidence type="ECO:0000256" key="4">
    <source>
        <dbReference type="ARBA" id="ARBA00022741"/>
    </source>
</evidence>
<accession>A0A4R1S2D4</accession>
<reference evidence="10 11" key="1">
    <citation type="submission" date="2019-03" db="EMBL/GenBank/DDBJ databases">
        <title>Genomic Encyclopedia of Type Strains, Phase IV (KMG-IV): sequencing the most valuable type-strain genomes for metagenomic binning, comparative biology and taxonomic classification.</title>
        <authorList>
            <person name="Goeker M."/>
        </authorList>
    </citation>
    <scope>NUCLEOTIDE SEQUENCE [LARGE SCALE GENOMIC DNA]</scope>
    <source>
        <strain evidence="10 11">LX-B</strain>
    </source>
</reference>
<dbReference type="GO" id="GO:0005886">
    <property type="term" value="C:plasma membrane"/>
    <property type="evidence" value="ECO:0007669"/>
    <property type="project" value="UniProtKB-ARBA"/>
</dbReference>
<name>A0A4R1S2D4_HYDET</name>
<dbReference type="EMBL" id="SLUN01000005">
    <property type="protein sequence ID" value="TCL73331.1"/>
    <property type="molecule type" value="Genomic_DNA"/>
</dbReference>
<dbReference type="InterPro" id="IPR050086">
    <property type="entry name" value="MetN_ABC_transporter-like"/>
</dbReference>
<dbReference type="Pfam" id="PF09383">
    <property type="entry name" value="NIL"/>
    <property type="match status" value="1"/>
</dbReference>
<proteinExistence type="inferred from homology"/>
<dbReference type="CDD" id="cd03258">
    <property type="entry name" value="ABC_MetN_methionine_transporter"/>
    <property type="match status" value="1"/>
</dbReference>
<dbReference type="InterPro" id="IPR003593">
    <property type="entry name" value="AAA+_ATPase"/>
</dbReference>
<keyword evidence="7" id="KW-0029">Amino-acid transport</keyword>
<keyword evidence="8" id="KW-0472">Membrane</keyword>
<keyword evidence="2" id="KW-0813">Transport</keyword>
<evidence type="ECO:0000256" key="8">
    <source>
        <dbReference type="ARBA" id="ARBA00023136"/>
    </source>
</evidence>
<dbReference type="InterPro" id="IPR045865">
    <property type="entry name" value="ACT-like_dom_sf"/>
</dbReference>
<dbReference type="InterPro" id="IPR027417">
    <property type="entry name" value="P-loop_NTPase"/>
</dbReference>
<feature type="domain" description="ABC transporter" evidence="9">
    <location>
        <begin position="6"/>
        <end position="245"/>
    </location>
</feature>
<evidence type="ECO:0000256" key="6">
    <source>
        <dbReference type="ARBA" id="ARBA00022967"/>
    </source>
</evidence>
<dbReference type="Pfam" id="PF00005">
    <property type="entry name" value="ABC_tran"/>
    <property type="match status" value="1"/>
</dbReference>
<evidence type="ECO:0000313" key="11">
    <source>
        <dbReference type="Proteomes" id="UP000295008"/>
    </source>
</evidence>
<dbReference type="SUPFAM" id="SSF52540">
    <property type="entry name" value="P-loop containing nucleoside triphosphate hydrolases"/>
    <property type="match status" value="1"/>
</dbReference>
<dbReference type="SUPFAM" id="SSF55021">
    <property type="entry name" value="ACT-like"/>
    <property type="match status" value="1"/>
</dbReference>
<gene>
    <name evidence="10" type="ORF">EDC14_1005195</name>
</gene>
<evidence type="ECO:0000259" key="9">
    <source>
        <dbReference type="PROSITE" id="PS50893"/>
    </source>
</evidence>
<dbReference type="InterPro" id="IPR003439">
    <property type="entry name" value="ABC_transporter-like_ATP-bd"/>
</dbReference>
<dbReference type="SMART" id="SM00930">
    <property type="entry name" value="NIL"/>
    <property type="match status" value="1"/>
</dbReference>
<dbReference type="InterPro" id="IPR017871">
    <property type="entry name" value="ABC_transporter-like_CS"/>
</dbReference>
<dbReference type="PANTHER" id="PTHR43166">
    <property type="entry name" value="AMINO ACID IMPORT ATP-BINDING PROTEIN"/>
    <property type="match status" value="1"/>
</dbReference>
<dbReference type="InterPro" id="IPR018449">
    <property type="entry name" value="NIL_domain"/>
</dbReference>
<dbReference type="GO" id="GO:0016887">
    <property type="term" value="F:ATP hydrolysis activity"/>
    <property type="evidence" value="ECO:0007669"/>
    <property type="project" value="InterPro"/>
</dbReference>
<keyword evidence="3" id="KW-1003">Cell membrane</keyword>
<dbReference type="PANTHER" id="PTHR43166:SF30">
    <property type="entry name" value="METHIONINE IMPORT ATP-BINDING PROTEIN METN"/>
    <property type="match status" value="1"/>
</dbReference>
<protein>
    <submittedName>
        <fullName evidence="10">D-methionine transport system ATP-binding protein</fullName>
    </submittedName>
</protein>
<organism evidence="10 11">
    <name type="scientific">Hydrogenispora ethanolica</name>
    <dbReference type="NCBI Taxonomy" id="1082276"/>
    <lineage>
        <taxon>Bacteria</taxon>
        <taxon>Bacillati</taxon>
        <taxon>Bacillota</taxon>
        <taxon>Hydrogenispora</taxon>
    </lineage>
</organism>
<evidence type="ECO:0000256" key="1">
    <source>
        <dbReference type="ARBA" id="ARBA00005417"/>
    </source>
</evidence>
<dbReference type="Gene3D" id="3.30.70.260">
    <property type="match status" value="1"/>
</dbReference>
<evidence type="ECO:0000256" key="7">
    <source>
        <dbReference type="ARBA" id="ARBA00022970"/>
    </source>
</evidence>
<dbReference type="SMART" id="SM00382">
    <property type="entry name" value="AAA"/>
    <property type="match status" value="1"/>
</dbReference>
<keyword evidence="4" id="KW-0547">Nucleotide-binding</keyword>
<dbReference type="AlphaFoldDB" id="A0A4R1S2D4"/>
<dbReference type="PROSITE" id="PS00211">
    <property type="entry name" value="ABC_TRANSPORTER_1"/>
    <property type="match status" value="1"/>
</dbReference>